<protein>
    <submittedName>
        <fullName evidence="1">Uncharacterized protein</fullName>
    </submittedName>
</protein>
<name>A0A0K9PAL9_ZOSMR</name>
<accession>A0A0K9PAL9</accession>
<keyword evidence="2" id="KW-1185">Reference proteome</keyword>
<reference evidence="2" key="1">
    <citation type="journal article" date="2016" name="Nature">
        <title>The genome of the seagrass Zostera marina reveals angiosperm adaptation to the sea.</title>
        <authorList>
            <person name="Olsen J.L."/>
            <person name="Rouze P."/>
            <person name="Verhelst B."/>
            <person name="Lin Y.-C."/>
            <person name="Bayer T."/>
            <person name="Collen J."/>
            <person name="Dattolo E."/>
            <person name="De Paoli E."/>
            <person name="Dittami S."/>
            <person name="Maumus F."/>
            <person name="Michel G."/>
            <person name="Kersting A."/>
            <person name="Lauritano C."/>
            <person name="Lohaus R."/>
            <person name="Toepel M."/>
            <person name="Tonon T."/>
            <person name="Vanneste K."/>
            <person name="Amirebrahimi M."/>
            <person name="Brakel J."/>
            <person name="Bostroem C."/>
            <person name="Chovatia M."/>
            <person name="Grimwood J."/>
            <person name="Jenkins J.W."/>
            <person name="Jueterbock A."/>
            <person name="Mraz A."/>
            <person name="Stam W.T."/>
            <person name="Tice H."/>
            <person name="Bornberg-Bauer E."/>
            <person name="Green P.J."/>
            <person name="Pearson G.A."/>
            <person name="Procaccini G."/>
            <person name="Duarte C.M."/>
            <person name="Schmutz J."/>
            <person name="Reusch T.B.H."/>
            <person name="Van de Peer Y."/>
        </authorList>
    </citation>
    <scope>NUCLEOTIDE SEQUENCE [LARGE SCALE GENOMIC DNA]</scope>
    <source>
        <strain evidence="2">cv. Finnish</strain>
    </source>
</reference>
<proteinExistence type="predicted"/>
<sequence length="56" mass="6210">MFLIYWNHGHGDSQVHAWHHGFGSSFTEEEVTTMCPNFCSITVVFTGATSGIGFET</sequence>
<organism evidence="1 2">
    <name type="scientific">Zostera marina</name>
    <name type="common">Eelgrass</name>
    <dbReference type="NCBI Taxonomy" id="29655"/>
    <lineage>
        <taxon>Eukaryota</taxon>
        <taxon>Viridiplantae</taxon>
        <taxon>Streptophyta</taxon>
        <taxon>Embryophyta</taxon>
        <taxon>Tracheophyta</taxon>
        <taxon>Spermatophyta</taxon>
        <taxon>Magnoliopsida</taxon>
        <taxon>Liliopsida</taxon>
        <taxon>Zosteraceae</taxon>
        <taxon>Zostera</taxon>
    </lineage>
</organism>
<dbReference type="EMBL" id="LFYR01000981">
    <property type="protein sequence ID" value="KMZ66019.1"/>
    <property type="molecule type" value="Genomic_DNA"/>
</dbReference>
<comment type="caution">
    <text evidence="1">The sequence shown here is derived from an EMBL/GenBank/DDBJ whole genome shotgun (WGS) entry which is preliminary data.</text>
</comment>
<dbReference type="AlphaFoldDB" id="A0A0K9PAL9"/>
<dbReference type="Proteomes" id="UP000036987">
    <property type="component" value="Unassembled WGS sequence"/>
</dbReference>
<evidence type="ECO:0000313" key="2">
    <source>
        <dbReference type="Proteomes" id="UP000036987"/>
    </source>
</evidence>
<gene>
    <name evidence="1" type="ORF">ZOSMA_2G00290</name>
</gene>
<evidence type="ECO:0000313" key="1">
    <source>
        <dbReference type="EMBL" id="KMZ66019.1"/>
    </source>
</evidence>